<organism evidence="1">
    <name type="scientific">Arundo donax</name>
    <name type="common">Giant reed</name>
    <name type="synonym">Donax arundinaceus</name>
    <dbReference type="NCBI Taxonomy" id="35708"/>
    <lineage>
        <taxon>Eukaryota</taxon>
        <taxon>Viridiplantae</taxon>
        <taxon>Streptophyta</taxon>
        <taxon>Embryophyta</taxon>
        <taxon>Tracheophyta</taxon>
        <taxon>Spermatophyta</taxon>
        <taxon>Magnoliopsida</taxon>
        <taxon>Liliopsida</taxon>
        <taxon>Poales</taxon>
        <taxon>Poaceae</taxon>
        <taxon>PACMAD clade</taxon>
        <taxon>Arundinoideae</taxon>
        <taxon>Arundineae</taxon>
        <taxon>Arundo</taxon>
    </lineage>
</organism>
<protein>
    <submittedName>
        <fullName evidence="1">Uncharacterized protein</fullName>
    </submittedName>
</protein>
<proteinExistence type="predicted"/>
<sequence>MPHEDNKFHAYQFDQQLFQIPIPLIIQVSK</sequence>
<reference evidence="1" key="2">
    <citation type="journal article" date="2015" name="Data Brief">
        <title>Shoot transcriptome of the giant reed, Arundo donax.</title>
        <authorList>
            <person name="Barrero R.A."/>
            <person name="Guerrero F.D."/>
            <person name="Moolhuijzen P."/>
            <person name="Goolsby J.A."/>
            <person name="Tidwell J."/>
            <person name="Bellgard S.E."/>
            <person name="Bellgard M.I."/>
        </authorList>
    </citation>
    <scope>NUCLEOTIDE SEQUENCE</scope>
    <source>
        <tissue evidence="1">Shoot tissue taken approximately 20 cm above the soil surface</tissue>
    </source>
</reference>
<dbReference type="AlphaFoldDB" id="A0A0A8YT53"/>
<accession>A0A0A8YT53</accession>
<name>A0A0A8YT53_ARUDO</name>
<evidence type="ECO:0000313" key="1">
    <source>
        <dbReference type="EMBL" id="JAD28613.1"/>
    </source>
</evidence>
<reference evidence="1" key="1">
    <citation type="submission" date="2014-09" db="EMBL/GenBank/DDBJ databases">
        <authorList>
            <person name="Magalhaes I.L.F."/>
            <person name="Oliveira U."/>
            <person name="Santos F.R."/>
            <person name="Vidigal T.H.D.A."/>
            <person name="Brescovit A.D."/>
            <person name="Santos A.J."/>
        </authorList>
    </citation>
    <scope>NUCLEOTIDE SEQUENCE</scope>
    <source>
        <tissue evidence="1">Shoot tissue taken approximately 20 cm above the soil surface</tissue>
    </source>
</reference>
<dbReference type="EMBL" id="GBRH01269282">
    <property type="protein sequence ID" value="JAD28613.1"/>
    <property type="molecule type" value="Transcribed_RNA"/>
</dbReference>